<feature type="compositionally biased region" description="Basic and acidic residues" evidence="2">
    <location>
        <begin position="318"/>
        <end position="331"/>
    </location>
</feature>
<feature type="repeat" description="TPR" evidence="1">
    <location>
        <begin position="809"/>
        <end position="842"/>
    </location>
</feature>
<feature type="region of interest" description="Disordered" evidence="2">
    <location>
        <begin position="653"/>
        <end position="682"/>
    </location>
</feature>
<feature type="region of interest" description="Disordered" evidence="2">
    <location>
        <begin position="85"/>
        <end position="115"/>
    </location>
</feature>
<keyword evidence="1" id="KW-0802">TPR repeat</keyword>
<dbReference type="PANTHER" id="PTHR45181:SF4">
    <property type="entry name" value="HEAT SHOCK PROTEIN DNAJ WITH TETRATRICOPEPTIDE REPEAT-CONTAINING PROTEIN"/>
    <property type="match status" value="1"/>
</dbReference>
<dbReference type="Pfam" id="PF00226">
    <property type="entry name" value="DnaJ"/>
    <property type="match status" value="1"/>
</dbReference>
<feature type="region of interest" description="Disordered" evidence="2">
    <location>
        <begin position="377"/>
        <end position="414"/>
    </location>
</feature>
<feature type="compositionally biased region" description="Low complexity" evidence="2">
    <location>
        <begin position="85"/>
        <end position="94"/>
    </location>
</feature>
<dbReference type="PRINTS" id="PR00625">
    <property type="entry name" value="JDOMAIN"/>
</dbReference>
<evidence type="ECO:0000256" key="2">
    <source>
        <dbReference type="SAM" id="MobiDB-lite"/>
    </source>
</evidence>
<dbReference type="InterPro" id="IPR001623">
    <property type="entry name" value="DnaJ_domain"/>
</dbReference>
<dbReference type="Proteomes" id="UP001153076">
    <property type="component" value="Unassembled WGS sequence"/>
</dbReference>
<feature type="compositionally biased region" description="Polar residues" evidence="2">
    <location>
        <begin position="332"/>
        <end position="344"/>
    </location>
</feature>
<name>A0A9Q1KLV5_9CARY</name>
<dbReference type="SUPFAM" id="SSF46565">
    <property type="entry name" value="Chaperone J-domain"/>
    <property type="match status" value="1"/>
</dbReference>
<dbReference type="Gene3D" id="1.10.287.110">
    <property type="entry name" value="DnaJ domain"/>
    <property type="match status" value="1"/>
</dbReference>
<reference evidence="4" key="1">
    <citation type="submission" date="2022-04" db="EMBL/GenBank/DDBJ databases">
        <title>Carnegiea gigantea Genome sequencing and assembly v2.</title>
        <authorList>
            <person name="Copetti D."/>
            <person name="Sanderson M.J."/>
            <person name="Burquez A."/>
            <person name="Wojciechowski M.F."/>
        </authorList>
    </citation>
    <scope>NUCLEOTIDE SEQUENCE</scope>
    <source>
        <strain evidence="4">SGP5-SGP5p</strain>
        <tissue evidence="4">Aerial part</tissue>
    </source>
</reference>
<dbReference type="PROSITE" id="PS50005">
    <property type="entry name" value="TPR"/>
    <property type="match status" value="1"/>
</dbReference>
<gene>
    <name evidence="4" type="ORF">Cgig2_016186</name>
</gene>
<dbReference type="SUPFAM" id="SSF48452">
    <property type="entry name" value="TPR-like"/>
    <property type="match status" value="3"/>
</dbReference>
<dbReference type="Gene3D" id="1.25.40.10">
    <property type="entry name" value="Tetratricopeptide repeat domain"/>
    <property type="match status" value="2"/>
</dbReference>
<evidence type="ECO:0000256" key="1">
    <source>
        <dbReference type="PROSITE-ProRule" id="PRU00339"/>
    </source>
</evidence>
<evidence type="ECO:0000259" key="3">
    <source>
        <dbReference type="PROSITE" id="PS50076"/>
    </source>
</evidence>
<feature type="compositionally biased region" description="Basic and acidic residues" evidence="2">
    <location>
        <begin position="656"/>
        <end position="665"/>
    </location>
</feature>
<feature type="compositionally biased region" description="Polar residues" evidence="2">
    <location>
        <begin position="669"/>
        <end position="682"/>
    </location>
</feature>
<comment type="caution">
    <text evidence="4">The sequence shown here is derived from an EMBL/GenBank/DDBJ whole genome shotgun (WGS) entry which is preliminary data.</text>
</comment>
<evidence type="ECO:0000313" key="4">
    <source>
        <dbReference type="EMBL" id="KAJ8446876.1"/>
    </source>
</evidence>
<organism evidence="4 5">
    <name type="scientific">Carnegiea gigantea</name>
    <dbReference type="NCBI Taxonomy" id="171969"/>
    <lineage>
        <taxon>Eukaryota</taxon>
        <taxon>Viridiplantae</taxon>
        <taxon>Streptophyta</taxon>
        <taxon>Embryophyta</taxon>
        <taxon>Tracheophyta</taxon>
        <taxon>Spermatophyta</taxon>
        <taxon>Magnoliopsida</taxon>
        <taxon>eudicotyledons</taxon>
        <taxon>Gunneridae</taxon>
        <taxon>Pentapetalae</taxon>
        <taxon>Caryophyllales</taxon>
        <taxon>Cactineae</taxon>
        <taxon>Cactaceae</taxon>
        <taxon>Cactoideae</taxon>
        <taxon>Echinocereeae</taxon>
        <taxon>Carnegiea</taxon>
    </lineage>
</organism>
<feature type="compositionally biased region" description="Polar residues" evidence="2">
    <location>
        <begin position="432"/>
        <end position="441"/>
    </location>
</feature>
<feature type="domain" description="J" evidence="3">
    <location>
        <begin position="1235"/>
        <end position="1325"/>
    </location>
</feature>
<proteinExistence type="predicted"/>
<accession>A0A9Q1KLV5</accession>
<sequence length="1445" mass="156806">MSPGLIDTGASTLNPLHQDFKGQIRSPSPISSFEFSGFMSNQQIASSFDKNSCGQSGFENSSGMNPNFEFSSPAVSKFGSEKPLMSSLSSLSRPRMAKSRKSLTSRAMGSSETRKMDPGFNPFHPLSHNLSGVSSGLESDNDDSKHFNMKVINEVGKLGDAFIEETGKLEIERASVSHMASQNANNLTDRSSLSGNQQHSKVVEIIGQSELPDCTKKLNLGGSLGENSPISGGRWDNLGKNREASLGSSSGHNVGGFFGATLPSELPDDFERLNLKNTDEVSGQNFVFNTTSRRDFVFSGSGKNSDPRSTGIATTLPEKIKNLNVEDRDKSNGAQKDMNFNKTNKTFDSDSRATGTGSGPSGRAIDPMILDEMERLNTGDCSEGSSDHTDPGSFSSLRKGGMGNTSKNAHGESNETVFPSLIPEQGKHPWSPQVSMGQSNRGVELHPAPASSKSTFQSFGLNFQPLGEEFQKPCMDATEKKDSFGVSSTHDGLRLPHVEFRTPDSKCNLFAGSSQEIEFSAKGSVKDTLLKGRKGTPKESASLLVALGKSFAPKDNSREAYSEPSESYSPMDVSPYQETEDDAQSAREPSSTSDDQTSNFSQAALSNDAAEEDLVTAKECIDANESTDVMHDEANTGGVALEDSVSVVETQSFKSANDDLDRNGENEVESTGQGQSSDPTQYLNALSSVSSGASSFTFAASTPVPHPSASIRHQKKKNRMKAGDLYIPTRTVLPDAGALPFSPISRVSMILSPVRQQDGVPTAPQKGSINVKVTSPTTTTTIFGGSNLKDTKREVKSLATASHAAQEASEKWRLRGNQAYSSGDLEKAEDYYTQGLSCIPQNETSSNCLRALVLCYSNRAATRMSLGRMREALEDCLVAAKLDPNFLRVRLRAANCYLALGEVADASQYFQKLLQSTDVSVEHKLLQEASDGVHKAQKVSECMDCSAELLLQRKPSDIESALRVISEALVISPYSEQLLERKAEALFMLGRHEEVIQLCVQSLEAAEKNSPLLGANGQSSNLEAAEPLKQYYFRIWRCRLIFKSNFHLGKLEDALDFLENQEQWRSLVTKYGNDTLECLIPQLSAARELIRHKLAGNEAFQAGRHTEAVEHYTAALSFNVESRPFAAVCFGNRAAAYQALGQIIDAIADCSLAIALDGSYMKAISRRATLFEIIRDYEQAAKDLQKLVSLLTKQAEGKANQSGASSATSSLSDLRQSRQRLYQVEEQAKKGIPLNFYLILGVEPSVTAADLRKAYRKAALKHHPDKAGQSLARSESGEGLWKEIAEEVHKDADRLFKMIGEAYAVLSDPTKNLVVDTATPTTEYGSQCGGLGEVDVNLALTCTTEYGPQCGGLGEAGVNLPLTCTTEFGPRCGGLGEVGRSQYDTEEEMRNGLKKNSGSMSRMHTDSVSNIVDRGGFGSVRQWREAWRPSNPYYRGFEPTKPSRH</sequence>
<dbReference type="SMART" id="SM00028">
    <property type="entry name" value="TPR"/>
    <property type="match status" value="7"/>
</dbReference>
<protein>
    <recommendedName>
        <fullName evidence="3">J domain-containing protein</fullName>
    </recommendedName>
</protein>
<dbReference type="PROSITE" id="PS50076">
    <property type="entry name" value="DNAJ_2"/>
    <property type="match status" value="1"/>
</dbReference>
<feature type="compositionally biased region" description="Polar residues" evidence="2">
    <location>
        <begin position="587"/>
        <end position="600"/>
    </location>
</feature>
<dbReference type="InterPro" id="IPR019734">
    <property type="entry name" value="TPR_rpt"/>
</dbReference>
<evidence type="ECO:0000313" key="5">
    <source>
        <dbReference type="Proteomes" id="UP001153076"/>
    </source>
</evidence>
<feature type="region of interest" description="Disordered" evidence="2">
    <location>
        <begin position="700"/>
        <end position="719"/>
    </location>
</feature>
<dbReference type="EMBL" id="JAKOGI010000048">
    <property type="protein sequence ID" value="KAJ8446876.1"/>
    <property type="molecule type" value="Genomic_DNA"/>
</dbReference>
<dbReference type="InterPro" id="IPR011990">
    <property type="entry name" value="TPR-like_helical_dom_sf"/>
</dbReference>
<dbReference type="PANTHER" id="PTHR45181">
    <property type="entry name" value="HEAT SHOCK PROTEIN DNAJ WITH TETRATRICOPEPTIDE REPEAT-CONTAINING PROTEIN"/>
    <property type="match status" value="1"/>
</dbReference>
<feature type="region of interest" description="Disordered" evidence="2">
    <location>
        <begin position="299"/>
        <end position="365"/>
    </location>
</feature>
<feature type="region of interest" description="Disordered" evidence="2">
    <location>
        <begin position="554"/>
        <end position="600"/>
    </location>
</feature>
<dbReference type="SMART" id="SM00271">
    <property type="entry name" value="DnaJ"/>
    <property type="match status" value="1"/>
</dbReference>
<dbReference type="OrthoDB" id="10250354at2759"/>
<dbReference type="CDD" id="cd06257">
    <property type="entry name" value="DnaJ"/>
    <property type="match status" value="1"/>
</dbReference>
<feature type="region of interest" description="Disordered" evidence="2">
    <location>
        <begin position="430"/>
        <end position="451"/>
    </location>
</feature>
<feature type="compositionally biased region" description="Polar residues" evidence="2">
    <location>
        <begin position="301"/>
        <end position="313"/>
    </location>
</feature>
<keyword evidence="5" id="KW-1185">Reference proteome</keyword>
<dbReference type="InterPro" id="IPR036869">
    <property type="entry name" value="J_dom_sf"/>
</dbReference>
<dbReference type="Pfam" id="PF14559">
    <property type="entry name" value="TPR_19"/>
    <property type="match status" value="1"/>
</dbReference>